<evidence type="ECO:0000256" key="1">
    <source>
        <dbReference type="ARBA" id="ARBA00022670"/>
    </source>
</evidence>
<dbReference type="InterPro" id="IPR010994">
    <property type="entry name" value="RuvA_2-like"/>
</dbReference>
<dbReference type="NCBIfam" id="NF000642">
    <property type="entry name" value="PRK00024.1"/>
    <property type="match status" value="1"/>
</dbReference>
<accession>A0A6I6GUA3</accession>
<dbReference type="RefSeq" id="WP_157479042.1">
    <property type="nucleotide sequence ID" value="NZ_CP046566.1"/>
</dbReference>
<dbReference type="InterPro" id="IPR037518">
    <property type="entry name" value="MPN"/>
</dbReference>
<proteinExistence type="inferred from homology"/>
<dbReference type="InterPro" id="IPR046778">
    <property type="entry name" value="UPF0758_N"/>
</dbReference>
<keyword evidence="4" id="KW-0862">Zinc</keyword>
<organism evidence="8 9">
    <name type="scientific">Phnomibacter ginsenosidimutans</name>
    <dbReference type="NCBI Taxonomy" id="2676868"/>
    <lineage>
        <taxon>Bacteria</taxon>
        <taxon>Pseudomonadati</taxon>
        <taxon>Bacteroidota</taxon>
        <taxon>Chitinophagia</taxon>
        <taxon>Chitinophagales</taxon>
        <taxon>Chitinophagaceae</taxon>
        <taxon>Phnomibacter</taxon>
    </lineage>
</organism>
<dbReference type="GO" id="GO:0006508">
    <property type="term" value="P:proteolysis"/>
    <property type="evidence" value="ECO:0007669"/>
    <property type="project" value="UniProtKB-KW"/>
</dbReference>
<evidence type="ECO:0000313" key="9">
    <source>
        <dbReference type="Proteomes" id="UP000426027"/>
    </source>
</evidence>
<gene>
    <name evidence="8" type="primary">radC</name>
    <name evidence="8" type="ORF">GLV81_11795</name>
</gene>
<evidence type="ECO:0000259" key="7">
    <source>
        <dbReference type="PROSITE" id="PS50249"/>
    </source>
</evidence>
<keyword evidence="3" id="KW-0378">Hydrolase</keyword>
<dbReference type="GO" id="GO:0008237">
    <property type="term" value="F:metallopeptidase activity"/>
    <property type="evidence" value="ECO:0007669"/>
    <property type="project" value="UniProtKB-KW"/>
</dbReference>
<evidence type="ECO:0000256" key="2">
    <source>
        <dbReference type="ARBA" id="ARBA00022723"/>
    </source>
</evidence>
<dbReference type="Gene3D" id="3.40.140.10">
    <property type="entry name" value="Cytidine Deaminase, domain 2"/>
    <property type="match status" value="1"/>
</dbReference>
<dbReference type="InterPro" id="IPR001405">
    <property type="entry name" value="UPF0758"/>
</dbReference>
<dbReference type="Pfam" id="PF04002">
    <property type="entry name" value="RadC"/>
    <property type="match status" value="1"/>
</dbReference>
<reference evidence="8 9" key="1">
    <citation type="submission" date="2019-11" db="EMBL/GenBank/DDBJ databases">
        <authorList>
            <person name="Im W.T."/>
        </authorList>
    </citation>
    <scope>NUCLEOTIDE SEQUENCE [LARGE SCALE GENOMIC DNA]</scope>
    <source>
        <strain evidence="8 9">SB-02</strain>
    </source>
</reference>
<dbReference type="PROSITE" id="PS01302">
    <property type="entry name" value="UPF0758"/>
    <property type="match status" value="1"/>
</dbReference>
<dbReference type="KEGG" id="fls:GLV81_11795"/>
<dbReference type="PANTHER" id="PTHR30471:SF3">
    <property type="entry name" value="UPF0758 PROTEIN YEES-RELATED"/>
    <property type="match status" value="1"/>
</dbReference>
<dbReference type="PANTHER" id="PTHR30471">
    <property type="entry name" value="DNA REPAIR PROTEIN RADC"/>
    <property type="match status" value="1"/>
</dbReference>
<dbReference type="InterPro" id="IPR025657">
    <property type="entry name" value="RadC_JAB"/>
</dbReference>
<dbReference type="PROSITE" id="PS50249">
    <property type="entry name" value="MPN"/>
    <property type="match status" value="1"/>
</dbReference>
<feature type="domain" description="MPN" evidence="7">
    <location>
        <begin position="111"/>
        <end position="233"/>
    </location>
</feature>
<sequence>MENFNKPHTPIKQWATDDKPREKMLARGADALSATELLAILINNGTRSKSAIDLARELLLLGSNSLSSLAKMSLKDLQKVKGVGPAKAVAIKAALQLGILLEEEALNQLPVLRSSKDIAVYLRKRLQHESRESFIVVYLNKANRVLATEVVSTGGVTGTIADPKIIFKRALELQASHLILSHNHPSGNLRPSEADRKLTDKIKQAARLIDMEVIDHIIVSDQGYYSFADSGDMI</sequence>
<evidence type="ECO:0000313" key="8">
    <source>
        <dbReference type="EMBL" id="QGW28689.1"/>
    </source>
</evidence>
<keyword evidence="1" id="KW-0645">Protease</keyword>
<evidence type="ECO:0000256" key="5">
    <source>
        <dbReference type="ARBA" id="ARBA00023049"/>
    </source>
</evidence>
<keyword evidence="9" id="KW-1185">Reference proteome</keyword>
<dbReference type="AlphaFoldDB" id="A0A6I6GUA3"/>
<comment type="similarity">
    <text evidence="6">Belongs to the UPF0758 family.</text>
</comment>
<protein>
    <submittedName>
        <fullName evidence="8">DNA repair protein RadC</fullName>
    </submittedName>
</protein>
<dbReference type="GO" id="GO:0046872">
    <property type="term" value="F:metal ion binding"/>
    <property type="evidence" value="ECO:0007669"/>
    <property type="project" value="UniProtKB-KW"/>
</dbReference>
<evidence type="ECO:0000256" key="6">
    <source>
        <dbReference type="RuleBase" id="RU003797"/>
    </source>
</evidence>
<dbReference type="Proteomes" id="UP000426027">
    <property type="component" value="Chromosome"/>
</dbReference>
<evidence type="ECO:0000256" key="3">
    <source>
        <dbReference type="ARBA" id="ARBA00022801"/>
    </source>
</evidence>
<dbReference type="EMBL" id="CP046566">
    <property type="protein sequence ID" value="QGW28689.1"/>
    <property type="molecule type" value="Genomic_DNA"/>
</dbReference>
<evidence type="ECO:0000256" key="4">
    <source>
        <dbReference type="ARBA" id="ARBA00022833"/>
    </source>
</evidence>
<dbReference type="NCBIfam" id="TIGR00608">
    <property type="entry name" value="radc"/>
    <property type="match status" value="1"/>
</dbReference>
<dbReference type="CDD" id="cd08071">
    <property type="entry name" value="MPN_DUF2466"/>
    <property type="match status" value="1"/>
</dbReference>
<dbReference type="InterPro" id="IPR020891">
    <property type="entry name" value="UPF0758_CS"/>
</dbReference>
<dbReference type="Pfam" id="PF20582">
    <property type="entry name" value="UPF0758_N"/>
    <property type="match status" value="1"/>
</dbReference>
<name>A0A6I6GUA3_9BACT</name>
<dbReference type="SUPFAM" id="SSF47781">
    <property type="entry name" value="RuvA domain 2-like"/>
    <property type="match status" value="1"/>
</dbReference>
<keyword evidence="2" id="KW-0479">Metal-binding</keyword>
<keyword evidence="5" id="KW-0482">Metalloprotease</keyword>